<accession>A0ABN7ZG05</accession>
<evidence type="ECO:0000313" key="1">
    <source>
        <dbReference type="EMBL" id="CAG9184907.1"/>
    </source>
</evidence>
<comment type="caution">
    <text evidence="1">The sequence shown here is derived from an EMBL/GenBank/DDBJ whole genome shotgun (WGS) entry which is preliminary data.</text>
</comment>
<evidence type="ECO:0008006" key="3">
    <source>
        <dbReference type="Google" id="ProtNLM"/>
    </source>
</evidence>
<protein>
    <recommendedName>
        <fullName evidence="3">Transposase</fullName>
    </recommendedName>
</protein>
<gene>
    <name evidence="1" type="ORF">LMG23992_05367</name>
</gene>
<evidence type="ECO:0000313" key="2">
    <source>
        <dbReference type="Proteomes" id="UP000727654"/>
    </source>
</evidence>
<reference evidence="1 2" key="1">
    <citation type="submission" date="2021-08" db="EMBL/GenBank/DDBJ databases">
        <authorList>
            <person name="Peeters C."/>
        </authorList>
    </citation>
    <scope>NUCLEOTIDE SEQUENCE [LARGE SCALE GENOMIC DNA]</scope>
    <source>
        <strain evidence="1 2">LMG 23992</strain>
    </source>
</reference>
<organism evidence="1 2">
    <name type="scientific">Cupriavidus laharis</name>
    <dbReference type="NCBI Taxonomy" id="151654"/>
    <lineage>
        <taxon>Bacteria</taxon>
        <taxon>Pseudomonadati</taxon>
        <taxon>Pseudomonadota</taxon>
        <taxon>Betaproteobacteria</taxon>
        <taxon>Burkholderiales</taxon>
        <taxon>Burkholderiaceae</taxon>
        <taxon>Cupriavidus</taxon>
    </lineage>
</organism>
<sequence>MGCATHPKGPGKSRLARLCLDRLKWICERTSAANDVGAERAFHADIMKVMLLELLSA</sequence>
<name>A0ABN7ZG05_9BURK</name>
<dbReference type="EMBL" id="CAJZAI010000027">
    <property type="protein sequence ID" value="CAG9184907.1"/>
    <property type="molecule type" value="Genomic_DNA"/>
</dbReference>
<keyword evidence="2" id="KW-1185">Reference proteome</keyword>
<dbReference type="Proteomes" id="UP000727654">
    <property type="component" value="Unassembled WGS sequence"/>
</dbReference>
<proteinExistence type="predicted"/>